<dbReference type="EMBL" id="MU006782">
    <property type="protein sequence ID" value="KAF2642177.1"/>
    <property type="molecule type" value="Genomic_DNA"/>
</dbReference>
<feature type="compositionally biased region" description="Acidic residues" evidence="1">
    <location>
        <begin position="1026"/>
        <end position="1035"/>
    </location>
</feature>
<feature type="compositionally biased region" description="Basic residues" evidence="1">
    <location>
        <begin position="1"/>
        <end position="11"/>
    </location>
</feature>
<protein>
    <submittedName>
        <fullName evidence="2">Uncharacterized protein</fullName>
    </submittedName>
</protein>
<evidence type="ECO:0000313" key="3">
    <source>
        <dbReference type="Proteomes" id="UP000799753"/>
    </source>
</evidence>
<feature type="region of interest" description="Disordered" evidence="1">
    <location>
        <begin position="1"/>
        <end position="54"/>
    </location>
</feature>
<name>A0A6A6S4F7_9PLEO</name>
<accession>A0A6A6S4F7</accession>
<reference evidence="2" key="1">
    <citation type="journal article" date="2020" name="Stud. Mycol.">
        <title>101 Dothideomycetes genomes: a test case for predicting lifestyles and emergence of pathogens.</title>
        <authorList>
            <person name="Haridas S."/>
            <person name="Albert R."/>
            <person name="Binder M."/>
            <person name="Bloem J."/>
            <person name="Labutti K."/>
            <person name="Salamov A."/>
            <person name="Andreopoulos B."/>
            <person name="Baker S."/>
            <person name="Barry K."/>
            <person name="Bills G."/>
            <person name="Bluhm B."/>
            <person name="Cannon C."/>
            <person name="Castanera R."/>
            <person name="Culley D."/>
            <person name="Daum C."/>
            <person name="Ezra D."/>
            <person name="Gonzalez J."/>
            <person name="Henrissat B."/>
            <person name="Kuo A."/>
            <person name="Liang C."/>
            <person name="Lipzen A."/>
            <person name="Lutzoni F."/>
            <person name="Magnuson J."/>
            <person name="Mondo S."/>
            <person name="Nolan M."/>
            <person name="Ohm R."/>
            <person name="Pangilinan J."/>
            <person name="Park H.-J."/>
            <person name="Ramirez L."/>
            <person name="Alfaro M."/>
            <person name="Sun H."/>
            <person name="Tritt A."/>
            <person name="Yoshinaga Y."/>
            <person name="Zwiers L.-H."/>
            <person name="Turgeon B."/>
            <person name="Goodwin S."/>
            <person name="Spatafora J."/>
            <person name="Crous P."/>
            <person name="Grigoriev I."/>
        </authorList>
    </citation>
    <scope>NUCLEOTIDE SEQUENCE</scope>
    <source>
        <strain evidence="2">CBS 473.64</strain>
    </source>
</reference>
<feature type="region of interest" description="Disordered" evidence="1">
    <location>
        <begin position="156"/>
        <end position="200"/>
    </location>
</feature>
<feature type="region of interest" description="Disordered" evidence="1">
    <location>
        <begin position="615"/>
        <end position="875"/>
    </location>
</feature>
<evidence type="ECO:0000313" key="2">
    <source>
        <dbReference type="EMBL" id="KAF2642177.1"/>
    </source>
</evidence>
<keyword evidence="3" id="KW-1185">Reference proteome</keyword>
<feature type="compositionally biased region" description="Acidic residues" evidence="1">
    <location>
        <begin position="1125"/>
        <end position="1134"/>
    </location>
</feature>
<feature type="compositionally biased region" description="Acidic residues" evidence="1">
    <location>
        <begin position="1142"/>
        <end position="1153"/>
    </location>
</feature>
<feature type="compositionally biased region" description="Basic and acidic residues" evidence="1">
    <location>
        <begin position="111"/>
        <end position="132"/>
    </location>
</feature>
<feature type="region of interest" description="Disordered" evidence="1">
    <location>
        <begin position="105"/>
        <end position="132"/>
    </location>
</feature>
<evidence type="ECO:0000256" key="1">
    <source>
        <dbReference type="SAM" id="MobiDB-lite"/>
    </source>
</evidence>
<gene>
    <name evidence="2" type="ORF">P280DRAFT_479397</name>
</gene>
<proteinExistence type="predicted"/>
<feature type="compositionally biased region" description="Acidic residues" evidence="1">
    <location>
        <begin position="1098"/>
        <end position="1109"/>
    </location>
</feature>
<organism evidence="2 3">
    <name type="scientific">Massarina eburnea CBS 473.64</name>
    <dbReference type="NCBI Taxonomy" id="1395130"/>
    <lineage>
        <taxon>Eukaryota</taxon>
        <taxon>Fungi</taxon>
        <taxon>Dikarya</taxon>
        <taxon>Ascomycota</taxon>
        <taxon>Pezizomycotina</taxon>
        <taxon>Dothideomycetes</taxon>
        <taxon>Pleosporomycetidae</taxon>
        <taxon>Pleosporales</taxon>
        <taxon>Massarineae</taxon>
        <taxon>Massarinaceae</taxon>
        <taxon>Massarina</taxon>
    </lineage>
</organism>
<feature type="compositionally biased region" description="Basic and acidic residues" evidence="1">
    <location>
        <begin position="649"/>
        <end position="669"/>
    </location>
</feature>
<feature type="compositionally biased region" description="Polar residues" evidence="1">
    <location>
        <begin position="188"/>
        <end position="199"/>
    </location>
</feature>
<feature type="compositionally biased region" description="Polar residues" evidence="1">
    <location>
        <begin position="23"/>
        <end position="34"/>
    </location>
</feature>
<feature type="compositionally biased region" description="Polar residues" evidence="1">
    <location>
        <begin position="156"/>
        <end position="170"/>
    </location>
</feature>
<feature type="compositionally biased region" description="Polar residues" evidence="1">
    <location>
        <begin position="1110"/>
        <end position="1123"/>
    </location>
</feature>
<dbReference type="Proteomes" id="UP000799753">
    <property type="component" value="Unassembled WGS sequence"/>
</dbReference>
<sequence>MTRKKSAARKNARMEEEKATGTLRPSPQYLQSFTDCCPDRNANEEQLASSPAEPMVVALPMASTQRKDHMHIAALTRLQSAIEAKKSDSPGIVIEKVTAKQAVARKKKQRRADLRTRKEKIQAENKKAQKDKKEIAKAIAKASALLGSNYNPSVVHVTDTNTSSPTSPQKSPGEGQKSWWPNEDPALTSGQSSMPNSEKSVPVVFDSQPVFGEDPVSSFSGSNSEVLAPVPLAFEISTPKPRAQSASATIVPHGDGWSSFIDKGQKEVPAQTAFDKLGGQNQFINDFSFSRKDSAFDFNVPKPAVMKKQVYRAKDSMQASVEDYVEEDHKSTVAASCDSRSWMVEHGDMIGAPILSPFRIVELPAKIYRGRGVQDYHQSELRMAMNIPLPSESRTKASMQPTVENFNETEYCNVPGIPVDGSFYDNGSTDKNITPVLSPIEVVELSAPVNKKHLAQDYLTYEVRMAMDTPLPFPEEYRTKDLMQPTAEDCIDEDYERAVPSSLEDSLDFSELADTADPLVLPPINVIELRPKVHAEYLTQDYTQYGLRLAMSIPLPSSPLAVSSYASSDSDAKSVLFAGDSDLSLEATASTSRSASFGNSSDTEKGIDALGVHAKLSELSPEPEETPASSEMSGSHEPEETTTLSEMLGTHEPEETHVLSEMSRTHEPEETLALSEPSGSPKPEETPVLSEPSESPEPEETPALSELSESHEPEETPVSSEPSESPKPEETPALSELSESHEPEETPVLSEPSESPEPEETPALSEMSESHEPEETPVLSEPEETPALSEMSESYKPEETPVLSEPEETPALSEMLGSPKPAALSEVSGSHGTEETPALSELSEAREPEQTPVSSEVSGSPKPEQTPAGGVSMKIQIPDRLYETPSVELWKASVGIESPKESYEAFCNRALQINKQYNRKIPIPDSPSTMTPNEELYEKTGEKPYETVDDATTHETAVDGELHETSLNEEHCEAPLGEELDVTALDTNLDVELDDSATEATLEAELDITAIDTTLDEDLDDTSIEATIETEELDDTAAKTTPDEDLDVPANETSQTEEFEHTAAETTPDDELDVPSTETAQTEKAVENPEIPSTVDAEPTDEGVIEQTEESLPNDNANATIAETSEIDDEEGQETEQLNDIQESEVDEPELDDEKSSTPVPLDTTDGAAEEETFLGTQSLRQFLEVLYTEEGCTTRNAVTNAFYRLLVTDRRVRKLPPPSVSGANPMALATSFIMSRTLVLGNVSLSTFLGLFNFSSDGMVDVAAAEKAFKQASALGAEIVKEQATGDL</sequence>
<feature type="region of interest" description="Disordered" evidence="1">
    <location>
        <begin position="1026"/>
        <end position="1165"/>
    </location>
</feature>